<dbReference type="PANTHER" id="PTHR47481">
    <property type="match status" value="1"/>
</dbReference>
<dbReference type="Proteomes" id="UP000195402">
    <property type="component" value="Unassembled WGS sequence"/>
</dbReference>
<organism evidence="1 2">
    <name type="scientific">Macleaya cordata</name>
    <name type="common">Five-seeded plume-poppy</name>
    <name type="synonym">Bocconia cordata</name>
    <dbReference type="NCBI Taxonomy" id="56857"/>
    <lineage>
        <taxon>Eukaryota</taxon>
        <taxon>Viridiplantae</taxon>
        <taxon>Streptophyta</taxon>
        <taxon>Embryophyta</taxon>
        <taxon>Tracheophyta</taxon>
        <taxon>Spermatophyta</taxon>
        <taxon>Magnoliopsida</taxon>
        <taxon>Ranunculales</taxon>
        <taxon>Papaveraceae</taxon>
        <taxon>Papaveroideae</taxon>
        <taxon>Macleaya</taxon>
    </lineage>
</organism>
<dbReference type="PANTHER" id="PTHR47481:SF31">
    <property type="entry name" value="OS01G0873500 PROTEIN"/>
    <property type="match status" value="1"/>
</dbReference>
<reference evidence="1 2" key="1">
    <citation type="journal article" date="2017" name="Mol. Plant">
        <title>The Genome of Medicinal Plant Macleaya cordata Provides New Insights into Benzylisoquinoline Alkaloids Metabolism.</title>
        <authorList>
            <person name="Liu X."/>
            <person name="Liu Y."/>
            <person name="Huang P."/>
            <person name="Ma Y."/>
            <person name="Qing Z."/>
            <person name="Tang Q."/>
            <person name="Cao H."/>
            <person name="Cheng P."/>
            <person name="Zheng Y."/>
            <person name="Yuan Z."/>
            <person name="Zhou Y."/>
            <person name="Liu J."/>
            <person name="Tang Z."/>
            <person name="Zhuo Y."/>
            <person name="Zhang Y."/>
            <person name="Yu L."/>
            <person name="Huang J."/>
            <person name="Yang P."/>
            <person name="Peng Q."/>
            <person name="Zhang J."/>
            <person name="Jiang W."/>
            <person name="Zhang Z."/>
            <person name="Lin K."/>
            <person name="Ro D.K."/>
            <person name="Chen X."/>
            <person name="Xiong X."/>
            <person name="Shang Y."/>
            <person name="Huang S."/>
            <person name="Zeng J."/>
        </authorList>
    </citation>
    <scope>NUCLEOTIDE SEQUENCE [LARGE SCALE GENOMIC DNA]</scope>
    <source>
        <strain evidence="2">cv. BLH2017</strain>
        <tissue evidence="1">Root</tissue>
    </source>
</reference>
<dbReference type="OrthoDB" id="1912561at2759"/>
<protein>
    <submittedName>
        <fullName evidence="1">Uncharacterized protein</fullName>
    </submittedName>
</protein>
<sequence>MAAPNITLSNVTDLVSVKMDGTNFFQWKNQIYPFLVSQDLVSHVDGSIILPPRTIVGDNDAQIPNPEYVQWRCTYQFVFGWINATLTDFVSAQTFGLPTARDVRVSLEEDFQQQLDARAMHLRLELQTLKKGELSIAEYLHKMKSIIDALNSIEGEVVTDKDLVLAVFSGLGPEYSFTTAILNHDTRPTFYNLRVRLFSYKQRLRF</sequence>
<name>A0A200QBN9_MACCD</name>
<accession>A0A200QBN9</accession>
<comment type="caution">
    <text evidence="1">The sequence shown here is derived from an EMBL/GenBank/DDBJ whole genome shotgun (WGS) entry which is preliminary data.</text>
</comment>
<evidence type="ECO:0000313" key="1">
    <source>
        <dbReference type="EMBL" id="OVA07901.1"/>
    </source>
</evidence>
<evidence type="ECO:0000313" key="2">
    <source>
        <dbReference type="Proteomes" id="UP000195402"/>
    </source>
</evidence>
<dbReference type="AlphaFoldDB" id="A0A200QBN9"/>
<proteinExistence type="predicted"/>
<keyword evidence="2" id="KW-1185">Reference proteome</keyword>
<dbReference type="InParanoid" id="A0A200QBN9"/>
<dbReference type="Pfam" id="PF14223">
    <property type="entry name" value="Retrotran_gag_2"/>
    <property type="match status" value="1"/>
</dbReference>
<dbReference type="EMBL" id="MVGT01002401">
    <property type="protein sequence ID" value="OVA07901.1"/>
    <property type="molecule type" value="Genomic_DNA"/>
</dbReference>
<gene>
    <name evidence="1" type="ORF">BVC80_8991g43</name>
</gene>